<evidence type="ECO:0000313" key="2">
    <source>
        <dbReference type="EnsemblPlants" id="TuG1812G0700001803.01.T01.cds407532"/>
    </source>
</evidence>
<name>A0A8R7V4X4_TRIUA</name>
<reference evidence="2" key="2">
    <citation type="submission" date="2018-03" db="EMBL/GenBank/DDBJ databases">
        <title>The Triticum urartu genome reveals the dynamic nature of wheat genome evolution.</title>
        <authorList>
            <person name="Ling H."/>
            <person name="Ma B."/>
            <person name="Shi X."/>
            <person name="Liu H."/>
            <person name="Dong L."/>
            <person name="Sun H."/>
            <person name="Cao Y."/>
            <person name="Gao Q."/>
            <person name="Zheng S."/>
            <person name="Li Y."/>
            <person name="Yu Y."/>
            <person name="Du H."/>
            <person name="Qi M."/>
            <person name="Li Y."/>
            <person name="Yu H."/>
            <person name="Cui Y."/>
            <person name="Wang N."/>
            <person name="Chen C."/>
            <person name="Wu H."/>
            <person name="Zhao Y."/>
            <person name="Zhang J."/>
            <person name="Li Y."/>
            <person name="Zhou W."/>
            <person name="Zhang B."/>
            <person name="Hu W."/>
            <person name="Eijk M."/>
            <person name="Tang J."/>
            <person name="Witsenboer H."/>
            <person name="Zhao S."/>
            <person name="Li Z."/>
            <person name="Zhang A."/>
            <person name="Wang D."/>
            <person name="Liang C."/>
        </authorList>
    </citation>
    <scope>NUCLEOTIDE SEQUENCE [LARGE SCALE GENOMIC DNA]</scope>
    <source>
        <strain evidence="2">cv. G1812</strain>
    </source>
</reference>
<feature type="region of interest" description="Disordered" evidence="1">
    <location>
        <begin position="161"/>
        <end position="180"/>
    </location>
</feature>
<evidence type="ECO:0000256" key="1">
    <source>
        <dbReference type="SAM" id="MobiDB-lite"/>
    </source>
</evidence>
<feature type="compositionally biased region" description="Basic and acidic residues" evidence="1">
    <location>
        <begin position="163"/>
        <end position="180"/>
    </location>
</feature>
<organism evidence="2 3">
    <name type="scientific">Triticum urartu</name>
    <name type="common">Red wild einkorn</name>
    <name type="synonym">Crithodium urartu</name>
    <dbReference type="NCBI Taxonomy" id="4572"/>
    <lineage>
        <taxon>Eukaryota</taxon>
        <taxon>Viridiplantae</taxon>
        <taxon>Streptophyta</taxon>
        <taxon>Embryophyta</taxon>
        <taxon>Tracheophyta</taxon>
        <taxon>Spermatophyta</taxon>
        <taxon>Magnoliopsida</taxon>
        <taxon>Liliopsida</taxon>
        <taxon>Poales</taxon>
        <taxon>Poaceae</taxon>
        <taxon>BOP clade</taxon>
        <taxon>Pooideae</taxon>
        <taxon>Triticodae</taxon>
        <taxon>Triticeae</taxon>
        <taxon>Triticinae</taxon>
        <taxon>Triticum</taxon>
    </lineage>
</organism>
<dbReference type="EnsemblPlants" id="TuG1812G0700001803.01.T01">
    <property type="protein sequence ID" value="TuG1812G0700001803.01.T01.cds407532"/>
    <property type="gene ID" value="TuG1812G0700001803.01"/>
</dbReference>
<dbReference type="AlphaFoldDB" id="A0A8R7V4X4"/>
<keyword evidence="3" id="KW-1185">Reference proteome</keyword>
<reference evidence="3" key="1">
    <citation type="journal article" date="2013" name="Nature">
        <title>Draft genome of the wheat A-genome progenitor Triticum urartu.</title>
        <authorList>
            <person name="Ling H.Q."/>
            <person name="Zhao S."/>
            <person name="Liu D."/>
            <person name="Wang J."/>
            <person name="Sun H."/>
            <person name="Zhang C."/>
            <person name="Fan H."/>
            <person name="Li D."/>
            <person name="Dong L."/>
            <person name="Tao Y."/>
            <person name="Gao C."/>
            <person name="Wu H."/>
            <person name="Li Y."/>
            <person name="Cui Y."/>
            <person name="Guo X."/>
            <person name="Zheng S."/>
            <person name="Wang B."/>
            <person name="Yu K."/>
            <person name="Liang Q."/>
            <person name="Yang W."/>
            <person name="Lou X."/>
            <person name="Chen J."/>
            <person name="Feng M."/>
            <person name="Jian J."/>
            <person name="Zhang X."/>
            <person name="Luo G."/>
            <person name="Jiang Y."/>
            <person name="Liu J."/>
            <person name="Wang Z."/>
            <person name="Sha Y."/>
            <person name="Zhang B."/>
            <person name="Wu H."/>
            <person name="Tang D."/>
            <person name="Shen Q."/>
            <person name="Xue P."/>
            <person name="Zou S."/>
            <person name="Wang X."/>
            <person name="Liu X."/>
            <person name="Wang F."/>
            <person name="Yang Y."/>
            <person name="An X."/>
            <person name="Dong Z."/>
            <person name="Zhang K."/>
            <person name="Zhang X."/>
            <person name="Luo M.C."/>
            <person name="Dvorak J."/>
            <person name="Tong Y."/>
            <person name="Wang J."/>
            <person name="Yang H."/>
            <person name="Li Z."/>
            <person name="Wang D."/>
            <person name="Zhang A."/>
            <person name="Wang J."/>
        </authorList>
    </citation>
    <scope>NUCLEOTIDE SEQUENCE</scope>
    <source>
        <strain evidence="3">cv. G1812</strain>
    </source>
</reference>
<sequence length="320" mass="35055">MVVFFNLLGARHDLVVYVMDGDGCPGEHPDLHADPLLRMGEVRVVVARDHAPHGVGRVEQVPAEEVRRALHGREQSSELALELRHVVQRRHEVEVVLQQQPVHLGQHQLVVVAVEAPVRAPEVVRQVQVHVRRHRPRCRLGRVVGDPLAVQEVPVRLVGARPEPGHVRHGEVRRERPGPAEERLAEEVGEVVGGVHEEDATGEERVEERAEQRQHPVTEAVVGDPHHVVALIVLRAAAAAGAEVIDGPGVRQRAGAALAVPRLVVAQLLQEVRGRRVRGVLVVTRGLVPAQARASVRARREQAAEELVCAAAGAWTRDVH</sequence>
<evidence type="ECO:0000313" key="3">
    <source>
        <dbReference type="Proteomes" id="UP000015106"/>
    </source>
</evidence>
<accession>A0A8R7V4X4</accession>
<protein>
    <submittedName>
        <fullName evidence="2">Uncharacterized protein</fullName>
    </submittedName>
</protein>
<dbReference type="Proteomes" id="UP000015106">
    <property type="component" value="Chromosome 7"/>
</dbReference>
<proteinExistence type="predicted"/>
<dbReference type="Gramene" id="TuG1812G0700001803.01.T01">
    <property type="protein sequence ID" value="TuG1812G0700001803.01.T01.cds407532"/>
    <property type="gene ID" value="TuG1812G0700001803.01"/>
</dbReference>
<reference evidence="2" key="3">
    <citation type="submission" date="2022-06" db="UniProtKB">
        <authorList>
            <consortium name="EnsemblPlants"/>
        </authorList>
    </citation>
    <scope>IDENTIFICATION</scope>
</reference>